<gene>
    <name evidence="2" type="ORF">L3049_20680</name>
</gene>
<proteinExistence type="predicted"/>
<name>A0ABT5VYC5_9BACT</name>
<keyword evidence="2" id="KW-0326">Glycosidase</keyword>
<dbReference type="PANTHER" id="PTHR40446:SF2">
    <property type="entry name" value="N-ACETYLGLUCOSAMINE-1-PHOSPHODIESTER ALPHA-N-ACETYLGLUCOSAMINIDASE"/>
    <property type="match status" value="1"/>
</dbReference>
<keyword evidence="2" id="KW-0378">Hydrolase</keyword>
<dbReference type="PANTHER" id="PTHR40446">
    <property type="entry name" value="N-ACETYLGLUCOSAMINE-1-PHOSPHODIESTER ALPHA-N-ACETYLGLUCOSAMINIDASE"/>
    <property type="match status" value="1"/>
</dbReference>
<keyword evidence="3" id="KW-1185">Reference proteome</keyword>
<sequence length="393" mass="44753">MKRNRDFLKRTDMKLDFPRSLFLVLFTFLIVNTFASVPDTTMVVKGVYGVVYSKITFRKGPIVIHQLRIDMSCEKFEFSGSIANSYLGFGLEKTSRMVARENKKENRVIAAVNADFFGGERPVFENCMIVDGEFVKGVKMSRTLFMEDEQGIVHLDNYQFNGICMVNNDTLVLDGLNVPVEKHKSCFYNKFYRRMPVQNDSVVYWKLKPLKKDVIGSVGSYQVEECLVNPDSLNFVLGRKYLGLGCSAKKIIRENDTIDIRLSISPEGVAPHFLIGGLPRLIQNGKRIVNFKNREGLSRKGFWKDRHPRTAIGLDHKNNYLYIVVVDGRQPGYSMGMKLKELGKYLKKLGCDDALNFDGGGSSAMIFNQVLMNKPSDKNGERDVSNIFLIRKR</sequence>
<dbReference type="EMBL" id="JAKJSC010000010">
    <property type="protein sequence ID" value="MDE5420413.1"/>
    <property type="molecule type" value="Genomic_DNA"/>
</dbReference>
<evidence type="ECO:0000259" key="1">
    <source>
        <dbReference type="Pfam" id="PF09992"/>
    </source>
</evidence>
<comment type="caution">
    <text evidence="2">The sequence shown here is derived from an EMBL/GenBank/DDBJ whole genome shotgun (WGS) entry which is preliminary data.</text>
</comment>
<accession>A0ABT5VYC5</accession>
<dbReference type="GO" id="GO:0016798">
    <property type="term" value="F:hydrolase activity, acting on glycosyl bonds"/>
    <property type="evidence" value="ECO:0007669"/>
    <property type="project" value="UniProtKB-KW"/>
</dbReference>
<evidence type="ECO:0000313" key="3">
    <source>
        <dbReference type="Proteomes" id="UP001528920"/>
    </source>
</evidence>
<feature type="domain" description="Phosphodiester glycosidase" evidence="1">
    <location>
        <begin position="254"/>
        <end position="390"/>
    </location>
</feature>
<dbReference type="RefSeq" id="WP_275111743.1">
    <property type="nucleotide sequence ID" value="NZ_JAKJSC010000010.1"/>
</dbReference>
<organism evidence="2 3">
    <name type="scientific">Paralabilibaculum antarcticum</name>
    <dbReference type="NCBI Taxonomy" id="2912572"/>
    <lineage>
        <taxon>Bacteria</taxon>
        <taxon>Pseudomonadati</taxon>
        <taxon>Bacteroidota</taxon>
        <taxon>Bacteroidia</taxon>
        <taxon>Marinilabiliales</taxon>
        <taxon>Marinifilaceae</taxon>
        <taxon>Paralabilibaculum</taxon>
    </lineage>
</organism>
<evidence type="ECO:0000313" key="2">
    <source>
        <dbReference type="EMBL" id="MDE5420413.1"/>
    </source>
</evidence>
<dbReference type="Proteomes" id="UP001528920">
    <property type="component" value="Unassembled WGS sequence"/>
</dbReference>
<dbReference type="InterPro" id="IPR018711">
    <property type="entry name" value="NAGPA"/>
</dbReference>
<dbReference type="Pfam" id="PF09992">
    <property type="entry name" value="NAGPA"/>
    <property type="match status" value="1"/>
</dbReference>
<protein>
    <submittedName>
        <fullName evidence="2">Phosphodiester glycosidase family protein</fullName>
    </submittedName>
</protein>
<reference evidence="2 3" key="1">
    <citation type="submission" date="2022-01" db="EMBL/GenBank/DDBJ databases">
        <title>Labilibaculum sp. nov, a marine bacterium isolated from Antarctica.</title>
        <authorList>
            <person name="Dai W."/>
        </authorList>
    </citation>
    <scope>NUCLEOTIDE SEQUENCE [LARGE SCALE GENOMIC DNA]</scope>
    <source>
        <strain evidence="2 3">DW002</strain>
    </source>
</reference>